<gene>
    <name evidence="1" type="ORF">SeMB42_g03340</name>
</gene>
<dbReference type="AlphaFoldDB" id="A0A507D924"/>
<evidence type="ECO:0000313" key="1">
    <source>
        <dbReference type="EMBL" id="TPX47380.1"/>
    </source>
</evidence>
<dbReference type="EMBL" id="QEAN01000117">
    <property type="protein sequence ID" value="TPX47380.1"/>
    <property type="molecule type" value="Genomic_DNA"/>
</dbReference>
<dbReference type="Proteomes" id="UP000317494">
    <property type="component" value="Unassembled WGS sequence"/>
</dbReference>
<comment type="caution">
    <text evidence="1">The sequence shown here is derived from an EMBL/GenBank/DDBJ whole genome shotgun (WGS) entry which is preliminary data.</text>
</comment>
<sequence>MDERIWAGNRQGFCRKEILCFNLLPFVCTNDLFVAERRDHKPQNHTALAAETGDCPIICKLKSFASCGFHTYR</sequence>
<accession>A0A507D924</accession>
<evidence type="ECO:0000313" key="2">
    <source>
        <dbReference type="Proteomes" id="UP000317494"/>
    </source>
</evidence>
<dbReference type="VEuPathDB" id="FungiDB:SeMB42_g03340"/>
<organism evidence="1 2">
    <name type="scientific">Synchytrium endobioticum</name>
    <dbReference type="NCBI Taxonomy" id="286115"/>
    <lineage>
        <taxon>Eukaryota</taxon>
        <taxon>Fungi</taxon>
        <taxon>Fungi incertae sedis</taxon>
        <taxon>Chytridiomycota</taxon>
        <taxon>Chytridiomycota incertae sedis</taxon>
        <taxon>Chytridiomycetes</taxon>
        <taxon>Synchytriales</taxon>
        <taxon>Synchytriaceae</taxon>
        <taxon>Synchytrium</taxon>
    </lineage>
</organism>
<reference evidence="1 2" key="1">
    <citation type="journal article" date="2019" name="Sci. Rep.">
        <title>Comparative genomics of chytrid fungi reveal insights into the obligate biotrophic and pathogenic lifestyle of Synchytrium endobioticum.</title>
        <authorList>
            <person name="van de Vossenberg B.T.L.H."/>
            <person name="Warris S."/>
            <person name="Nguyen H.D.T."/>
            <person name="van Gent-Pelzer M.P.E."/>
            <person name="Joly D.L."/>
            <person name="van de Geest H.C."/>
            <person name="Bonants P.J.M."/>
            <person name="Smith D.S."/>
            <person name="Levesque C.A."/>
            <person name="van der Lee T.A.J."/>
        </authorList>
    </citation>
    <scope>NUCLEOTIDE SEQUENCE [LARGE SCALE GENOMIC DNA]</scope>
    <source>
        <strain evidence="1 2">MB42</strain>
    </source>
</reference>
<keyword evidence="2" id="KW-1185">Reference proteome</keyword>
<proteinExistence type="predicted"/>
<name>A0A507D924_9FUNG</name>
<protein>
    <submittedName>
        <fullName evidence="1">Uncharacterized protein</fullName>
    </submittedName>
</protein>